<protein>
    <submittedName>
        <fullName evidence="2">Uncharacterized protein</fullName>
    </submittedName>
</protein>
<dbReference type="EMBL" id="CP123389">
    <property type="protein sequence ID" value="XCC97683.1"/>
    <property type="molecule type" value="Genomic_DNA"/>
</dbReference>
<keyword evidence="1" id="KW-0812">Transmembrane</keyword>
<evidence type="ECO:0000256" key="1">
    <source>
        <dbReference type="SAM" id="Phobius"/>
    </source>
</evidence>
<feature type="transmembrane region" description="Helical" evidence="1">
    <location>
        <begin position="26"/>
        <end position="48"/>
    </location>
</feature>
<keyword evidence="2" id="KW-0614">Plasmid</keyword>
<geneLocation type="plasmid" evidence="2">
    <name>unnamed4</name>
</geneLocation>
<organism evidence="2">
    <name type="scientific">Alloyangia sp. H15</name>
    <dbReference type="NCBI Taxonomy" id="3029062"/>
    <lineage>
        <taxon>Bacteria</taxon>
        <taxon>Pseudomonadati</taxon>
        <taxon>Pseudomonadota</taxon>
        <taxon>Alphaproteobacteria</taxon>
        <taxon>Rhodobacterales</taxon>
        <taxon>Roseobacteraceae</taxon>
        <taxon>Alloyangia</taxon>
    </lineage>
</organism>
<evidence type="ECO:0000313" key="2">
    <source>
        <dbReference type="EMBL" id="XCC97683.1"/>
    </source>
</evidence>
<name>A0AAU8AT70_9RHOB</name>
<feature type="transmembrane region" description="Helical" evidence="1">
    <location>
        <begin position="54"/>
        <end position="75"/>
    </location>
</feature>
<dbReference type="RefSeq" id="WP_353476574.1">
    <property type="nucleotide sequence ID" value="NZ_CP123389.1"/>
</dbReference>
<accession>A0AAU8AT70</accession>
<dbReference type="AlphaFoldDB" id="A0AAU8AT70"/>
<reference evidence="2" key="1">
    <citation type="submission" date="2023-02" db="EMBL/GenBank/DDBJ databases">
        <title>Description and genomic characterization of Salipiger bruguierae sp. nov., isolated from the sediment of mangrove plant Bruguiera sexangula.</title>
        <authorList>
            <person name="Long M."/>
        </authorList>
    </citation>
    <scope>NUCLEOTIDE SEQUENCE</scope>
    <source>
        <strain evidence="2">H15</strain>
        <plasmid evidence="2">unnamed4</plasmid>
    </source>
</reference>
<keyword evidence="1" id="KW-0472">Membrane</keyword>
<keyword evidence="1" id="KW-1133">Transmembrane helix</keyword>
<proteinExistence type="predicted"/>
<gene>
    <name evidence="2" type="ORF">PVT71_27685</name>
</gene>
<sequence length="95" mass="10077">MSDPNPSRPSLPCACRGTIRLRRLPAGSGFAIGGAFGAIGLAAALVLWNAGAPLWVVLLVYMTLPGTLLAALFLATRPLPPRTTAHHLREENRHV</sequence>